<reference evidence="2 3" key="1">
    <citation type="submission" date="2018-02" db="EMBL/GenBank/DDBJ databases">
        <title>The genomes of Aspergillus section Nigri reveals drivers in fungal speciation.</title>
        <authorList>
            <consortium name="DOE Joint Genome Institute"/>
            <person name="Vesth T.C."/>
            <person name="Nybo J."/>
            <person name="Theobald S."/>
            <person name="Brandl J."/>
            <person name="Frisvad J.C."/>
            <person name="Nielsen K.F."/>
            <person name="Lyhne E.K."/>
            <person name="Kogle M.E."/>
            <person name="Kuo A."/>
            <person name="Riley R."/>
            <person name="Clum A."/>
            <person name="Nolan M."/>
            <person name="Lipzen A."/>
            <person name="Salamov A."/>
            <person name="Henrissat B."/>
            <person name="Wiebenga A."/>
            <person name="De vries R.P."/>
            <person name="Grigoriev I.V."/>
            <person name="Mortensen U.H."/>
            <person name="Andersen M.R."/>
            <person name="Baker S.E."/>
        </authorList>
    </citation>
    <scope>NUCLEOTIDE SEQUENCE [LARGE SCALE GENOMIC DNA]</scope>
    <source>
        <strain evidence="2 3">CBS 112811</strain>
    </source>
</reference>
<feature type="transmembrane region" description="Helical" evidence="1">
    <location>
        <begin position="12"/>
        <end position="38"/>
    </location>
</feature>
<dbReference type="Proteomes" id="UP000249526">
    <property type="component" value="Unassembled WGS sequence"/>
</dbReference>
<dbReference type="GeneID" id="37169237"/>
<keyword evidence="1" id="KW-0812">Transmembrane</keyword>
<organism evidence="2 3">
    <name type="scientific">Aspergillus piperis CBS 112811</name>
    <dbReference type="NCBI Taxonomy" id="1448313"/>
    <lineage>
        <taxon>Eukaryota</taxon>
        <taxon>Fungi</taxon>
        <taxon>Dikarya</taxon>
        <taxon>Ascomycota</taxon>
        <taxon>Pezizomycotina</taxon>
        <taxon>Eurotiomycetes</taxon>
        <taxon>Eurotiomycetidae</taxon>
        <taxon>Eurotiales</taxon>
        <taxon>Aspergillaceae</taxon>
        <taxon>Aspergillus</taxon>
        <taxon>Aspergillus subgen. Circumdati</taxon>
    </lineage>
</organism>
<feature type="transmembrane region" description="Helical" evidence="1">
    <location>
        <begin position="44"/>
        <end position="61"/>
    </location>
</feature>
<dbReference type="EMBL" id="KZ825071">
    <property type="protein sequence ID" value="RAH54766.1"/>
    <property type="molecule type" value="Genomic_DNA"/>
</dbReference>
<evidence type="ECO:0000256" key="1">
    <source>
        <dbReference type="SAM" id="Phobius"/>
    </source>
</evidence>
<dbReference type="RefSeq" id="XP_025512688.1">
    <property type="nucleotide sequence ID" value="XM_025665835.1"/>
</dbReference>
<keyword evidence="1" id="KW-1133">Transmembrane helix</keyword>
<keyword evidence="1" id="KW-0472">Membrane</keyword>
<proteinExistence type="predicted"/>
<accession>A0A8G1QXF7</accession>
<keyword evidence="3" id="KW-1185">Reference proteome</keyword>
<name>A0A8G1QXF7_9EURO</name>
<evidence type="ECO:0000313" key="2">
    <source>
        <dbReference type="EMBL" id="RAH54766.1"/>
    </source>
</evidence>
<gene>
    <name evidence="2" type="ORF">BO85DRAFT_99489</name>
</gene>
<dbReference type="AlphaFoldDB" id="A0A8G1QXF7"/>
<evidence type="ECO:0000313" key="3">
    <source>
        <dbReference type="Proteomes" id="UP000249526"/>
    </source>
</evidence>
<protein>
    <submittedName>
        <fullName evidence="2">Uncharacterized protein</fullName>
    </submittedName>
</protein>
<sequence length="90" mass="10319">MVRGACDLFYESILAYFGSILMYLTFDVCCMQLMIVMIPYDCLFYTWTYILLLMFSSLPSLKSAISAMKRMVISGGVFFFYSCSSQLLGF</sequence>